<name>A0A8H8S3F8_9HELO</name>
<dbReference type="Proteomes" id="UP000443090">
    <property type="component" value="Unassembled WGS sequence"/>
</dbReference>
<accession>A0A8H8S3F8</accession>
<keyword evidence="1" id="KW-0175">Coiled coil</keyword>
<dbReference type="AlphaFoldDB" id="A0A8H8S3F8"/>
<feature type="compositionally biased region" description="Basic and acidic residues" evidence="2">
    <location>
        <begin position="80"/>
        <end position="93"/>
    </location>
</feature>
<keyword evidence="4" id="KW-1185">Reference proteome</keyword>
<evidence type="ECO:0000256" key="1">
    <source>
        <dbReference type="SAM" id="Coils"/>
    </source>
</evidence>
<feature type="coiled-coil region" evidence="1">
    <location>
        <begin position="32"/>
        <end position="59"/>
    </location>
</feature>
<proteinExistence type="predicted"/>
<feature type="region of interest" description="Disordered" evidence="2">
    <location>
        <begin position="60"/>
        <end position="93"/>
    </location>
</feature>
<comment type="caution">
    <text evidence="3">The sequence shown here is derived from an EMBL/GenBank/DDBJ whole genome shotgun (WGS) entry which is preliminary data.</text>
</comment>
<evidence type="ECO:0000313" key="4">
    <source>
        <dbReference type="Proteomes" id="UP000443090"/>
    </source>
</evidence>
<dbReference type="EMBL" id="QGMI01000101">
    <property type="protein sequence ID" value="TVY47269.1"/>
    <property type="molecule type" value="Genomic_DNA"/>
</dbReference>
<sequence>MSSSSSSSSNLLPTDSHADDAAVELAKVWAELSRGEKTAQALESNLTSLEAKIDHLLASVESQHKEKLGDGESDGGATASHDKDKGENADGKS</sequence>
<protein>
    <submittedName>
        <fullName evidence="3">Uncharacterized protein</fullName>
    </submittedName>
</protein>
<reference evidence="3 4" key="1">
    <citation type="submission" date="2018-05" db="EMBL/GenBank/DDBJ databases">
        <title>Genome sequencing and assembly of the regulated plant pathogen Lachnellula willkommii and related sister species for the development of diagnostic species identification markers.</title>
        <authorList>
            <person name="Giroux E."/>
            <person name="Bilodeau G."/>
        </authorList>
    </citation>
    <scope>NUCLEOTIDE SEQUENCE [LARGE SCALE GENOMIC DNA]</scope>
    <source>
        <strain evidence="3 4">CBS 160.35</strain>
    </source>
</reference>
<gene>
    <name evidence="3" type="ORF">LOCC1_G002090</name>
</gene>
<evidence type="ECO:0000313" key="3">
    <source>
        <dbReference type="EMBL" id="TVY47269.1"/>
    </source>
</evidence>
<evidence type="ECO:0000256" key="2">
    <source>
        <dbReference type="SAM" id="MobiDB-lite"/>
    </source>
</evidence>
<organism evidence="3 4">
    <name type="scientific">Lachnellula occidentalis</name>
    <dbReference type="NCBI Taxonomy" id="215460"/>
    <lineage>
        <taxon>Eukaryota</taxon>
        <taxon>Fungi</taxon>
        <taxon>Dikarya</taxon>
        <taxon>Ascomycota</taxon>
        <taxon>Pezizomycotina</taxon>
        <taxon>Leotiomycetes</taxon>
        <taxon>Helotiales</taxon>
        <taxon>Lachnaceae</taxon>
        <taxon>Lachnellula</taxon>
    </lineage>
</organism>
<dbReference type="OrthoDB" id="5398685at2759"/>